<dbReference type="RefSeq" id="WP_420717445.1">
    <property type="nucleotide sequence ID" value="NZ_CP053588.1"/>
</dbReference>
<reference evidence="1" key="1">
    <citation type="submission" date="2020-05" db="EMBL/GenBank/DDBJ databases">
        <authorList>
            <person name="Zhu T."/>
            <person name="Keshari N."/>
            <person name="Lu X."/>
        </authorList>
    </citation>
    <scope>NUCLEOTIDE SEQUENCE</scope>
    <source>
        <strain evidence="1">NK1-12</strain>
        <plasmid evidence="1">p1</plasmid>
    </source>
</reference>
<geneLocation type="plasmid" evidence="1">
    <name>p1</name>
</geneLocation>
<evidence type="ECO:0000313" key="1">
    <source>
        <dbReference type="EMBL" id="WNZ28097.1"/>
    </source>
</evidence>
<dbReference type="AlphaFoldDB" id="A0AA97APP9"/>
<dbReference type="SUPFAM" id="SSF53335">
    <property type="entry name" value="S-adenosyl-L-methionine-dependent methyltransferases"/>
    <property type="match status" value="1"/>
</dbReference>
<sequence length="86" mass="9713">MLDLACGNKEFERLSLQENPAQSFIGVDISERKSAIARQKCQAYPHVSFHVCSILCFILAFQSRPSCPNLHDQECDSGRPPYLRSL</sequence>
<organism evidence="1">
    <name type="scientific">Leptolyngbya sp. NK1-12</name>
    <dbReference type="NCBI Taxonomy" id="2547451"/>
    <lineage>
        <taxon>Bacteria</taxon>
        <taxon>Bacillati</taxon>
        <taxon>Cyanobacteriota</taxon>
        <taxon>Cyanophyceae</taxon>
        <taxon>Leptolyngbyales</taxon>
        <taxon>Leptolyngbyaceae</taxon>
        <taxon>Leptolyngbya group</taxon>
        <taxon>Leptolyngbya</taxon>
    </lineage>
</organism>
<keyword evidence="1" id="KW-0614">Plasmid</keyword>
<dbReference type="EMBL" id="CP053588">
    <property type="protein sequence ID" value="WNZ28097.1"/>
    <property type="molecule type" value="Genomic_DNA"/>
</dbReference>
<dbReference type="Gene3D" id="3.40.50.150">
    <property type="entry name" value="Vaccinia Virus protein VP39"/>
    <property type="match status" value="1"/>
</dbReference>
<dbReference type="InterPro" id="IPR029063">
    <property type="entry name" value="SAM-dependent_MTases_sf"/>
</dbReference>
<accession>A0AA97APP9</accession>
<proteinExistence type="predicted"/>
<name>A0AA97APP9_9CYAN</name>
<gene>
    <name evidence="1" type="ORF">HJG54_34920</name>
</gene>
<protein>
    <submittedName>
        <fullName evidence="1">Uncharacterized protein</fullName>
    </submittedName>
</protein>